<accession>A0A9X4LZW9</accession>
<evidence type="ECO:0000259" key="2">
    <source>
        <dbReference type="Pfam" id="PF10708"/>
    </source>
</evidence>
<dbReference type="InterPro" id="IPR018929">
    <property type="entry name" value="DUF2510"/>
</dbReference>
<gene>
    <name evidence="3" type="ORF">NVS88_12900</name>
</gene>
<sequence>MQRLSNELIHVKAAGLTNERRYGPFRDFHEAACPDSKRLREATRLSIAWRGTVGIIRKTMSVSTLGLVNYRNSGERTAKYTKQTRNAARAQVAQQAMNLELQRQQLEALNHANVREEMKPDTTPANWYPDPGNPGYIRWYDGAQWTTHVQLANTPPPPPGA</sequence>
<reference evidence="3" key="1">
    <citation type="submission" date="2022-08" db="EMBL/GenBank/DDBJ databases">
        <title>Genome analysis of Corynebacteriales strain.</title>
        <authorList>
            <person name="Lee S.D."/>
        </authorList>
    </citation>
    <scope>NUCLEOTIDE SEQUENCE</scope>
    <source>
        <strain evidence="3">D3-21</strain>
    </source>
</reference>
<evidence type="ECO:0000313" key="4">
    <source>
        <dbReference type="Proteomes" id="UP001152755"/>
    </source>
</evidence>
<keyword evidence="1" id="KW-0175">Coiled coil</keyword>
<evidence type="ECO:0000313" key="3">
    <source>
        <dbReference type="EMBL" id="MDG3015450.1"/>
    </source>
</evidence>
<feature type="coiled-coil region" evidence="1">
    <location>
        <begin position="89"/>
        <end position="119"/>
    </location>
</feature>
<name>A0A9X4LZW9_9ACTN</name>
<proteinExistence type="predicted"/>
<dbReference type="AlphaFoldDB" id="A0A9X4LZW9"/>
<dbReference type="Proteomes" id="UP001152755">
    <property type="component" value="Unassembled WGS sequence"/>
</dbReference>
<protein>
    <submittedName>
        <fullName evidence="3">DUF2510 domain-containing protein</fullName>
    </submittedName>
</protein>
<organism evidence="3 4">
    <name type="scientific">Speluncibacter jeojiensis</name>
    <dbReference type="NCBI Taxonomy" id="2710754"/>
    <lineage>
        <taxon>Bacteria</taxon>
        <taxon>Bacillati</taxon>
        <taxon>Actinomycetota</taxon>
        <taxon>Actinomycetes</taxon>
        <taxon>Mycobacteriales</taxon>
        <taxon>Speluncibacteraceae</taxon>
        <taxon>Speluncibacter</taxon>
    </lineage>
</organism>
<dbReference type="EMBL" id="JANRHA010000007">
    <property type="protein sequence ID" value="MDG3015450.1"/>
    <property type="molecule type" value="Genomic_DNA"/>
</dbReference>
<evidence type="ECO:0000256" key="1">
    <source>
        <dbReference type="SAM" id="Coils"/>
    </source>
</evidence>
<comment type="caution">
    <text evidence="3">The sequence shown here is derived from an EMBL/GenBank/DDBJ whole genome shotgun (WGS) entry which is preliminary data.</text>
</comment>
<keyword evidence="4" id="KW-1185">Reference proteome</keyword>
<feature type="domain" description="DUF2510" evidence="2">
    <location>
        <begin position="127"/>
        <end position="157"/>
    </location>
</feature>
<dbReference type="RefSeq" id="WP_332520079.1">
    <property type="nucleotide sequence ID" value="NZ_JANRHA010000007.1"/>
</dbReference>
<dbReference type="Pfam" id="PF10708">
    <property type="entry name" value="DUF2510"/>
    <property type="match status" value="1"/>
</dbReference>